<gene>
    <name evidence="1" type="ORF">BaRGS_00013048</name>
</gene>
<evidence type="ECO:0000313" key="2">
    <source>
        <dbReference type="Proteomes" id="UP001519460"/>
    </source>
</evidence>
<evidence type="ECO:0000313" key="1">
    <source>
        <dbReference type="EMBL" id="KAK7495601.1"/>
    </source>
</evidence>
<reference evidence="1 2" key="1">
    <citation type="journal article" date="2023" name="Sci. Data">
        <title>Genome assembly of the Korean intertidal mud-creeper Batillaria attramentaria.</title>
        <authorList>
            <person name="Patra A.K."/>
            <person name="Ho P.T."/>
            <person name="Jun S."/>
            <person name="Lee S.J."/>
            <person name="Kim Y."/>
            <person name="Won Y.J."/>
        </authorList>
    </citation>
    <scope>NUCLEOTIDE SEQUENCE [LARGE SCALE GENOMIC DNA]</scope>
    <source>
        <strain evidence="1">Wonlab-2016</strain>
    </source>
</reference>
<protein>
    <submittedName>
        <fullName evidence="1">Uncharacterized protein</fullName>
    </submittedName>
</protein>
<proteinExistence type="predicted"/>
<keyword evidence="2" id="KW-1185">Reference proteome</keyword>
<dbReference type="AlphaFoldDB" id="A0ABD0L8I5"/>
<dbReference type="EMBL" id="JACVVK020000073">
    <property type="protein sequence ID" value="KAK7495601.1"/>
    <property type="molecule type" value="Genomic_DNA"/>
</dbReference>
<name>A0ABD0L8I5_9CAEN</name>
<comment type="caution">
    <text evidence="1">The sequence shown here is derived from an EMBL/GenBank/DDBJ whole genome shotgun (WGS) entry which is preliminary data.</text>
</comment>
<accession>A0ABD0L8I5</accession>
<organism evidence="1 2">
    <name type="scientific">Batillaria attramentaria</name>
    <dbReference type="NCBI Taxonomy" id="370345"/>
    <lineage>
        <taxon>Eukaryota</taxon>
        <taxon>Metazoa</taxon>
        <taxon>Spiralia</taxon>
        <taxon>Lophotrochozoa</taxon>
        <taxon>Mollusca</taxon>
        <taxon>Gastropoda</taxon>
        <taxon>Caenogastropoda</taxon>
        <taxon>Sorbeoconcha</taxon>
        <taxon>Cerithioidea</taxon>
        <taxon>Batillariidae</taxon>
        <taxon>Batillaria</taxon>
    </lineage>
</organism>
<sequence length="85" mass="8830">MKIIKPGGVYKIVTALSALDWTPQKDSAWPAHAGHVAALDGWRVDGGVAVVTAVTVVASCTLSKLSHTPNKPPSCPLITRNVNSG</sequence>
<dbReference type="Proteomes" id="UP001519460">
    <property type="component" value="Unassembled WGS sequence"/>
</dbReference>